<dbReference type="PANTHER" id="PTHR24049">
    <property type="entry name" value="CRUMBS FAMILY MEMBER"/>
    <property type="match status" value="1"/>
</dbReference>
<name>A0A0V1KXT0_9BILA</name>
<feature type="domain" description="EGF-like" evidence="6">
    <location>
        <begin position="461"/>
        <end position="499"/>
    </location>
</feature>
<keyword evidence="2" id="KW-0677">Repeat</keyword>
<evidence type="ECO:0000256" key="1">
    <source>
        <dbReference type="ARBA" id="ARBA00022536"/>
    </source>
</evidence>
<evidence type="ECO:0000256" key="4">
    <source>
        <dbReference type="PROSITE-ProRule" id="PRU00076"/>
    </source>
</evidence>
<dbReference type="PROSITE" id="PS00022">
    <property type="entry name" value="EGF_1"/>
    <property type="match status" value="4"/>
</dbReference>
<dbReference type="InterPro" id="IPR000152">
    <property type="entry name" value="EGF-type_Asp/Asn_hydroxyl_site"/>
</dbReference>
<feature type="domain" description="EGF-like" evidence="6">
    <location>
        <begin position="540"/>
        <end position="577"/>
    </location>
</feature>
<gene>
    <name evidence="7" type="primary">notch1</name>
    <name evidence="7" type="ORF">T02_15090</name>
</gene>
<dbReference type="STRING" id="6335.A0A0V1KXT0"/>
<keyword evidence="1 4" id="KW-0245">EGF-like domain</keyword>
<evidence type="ECO:0000313" key="8">
    <source>
        <dbReference type="Proteomes" id="UP000054721"/>
    </source>
</evidence>
<dbReference type="Proteomes" id="UP000054721">
    <property type="component" value="Unassembled WGS sequence"/>
</dbReference>
<accession>A0A0V1KXT0</accession>
<organism evidence="7 8">
    <name type="scientific">Trichinella nativa</name>
    <dbReference type="NCBI Taxonomy" id="6335"/>
    <lineage>
        <taxon>Eukaryota</taxon>
        <taxon>Metazoa</taxon>
        <taxon>Ecdysozoa</taxon>
        <taxon>Nematoda</taxon>
        <taxon>Enoplea</taxon>
        <taxon>Dorylaimia</taxon>
        <taxon>Trichinellida</taxon>
        <taxon>Trichinellidae</taxon>
        <taxon>Trichinella</taxon>
    </lineage>
</organism>
<dbReference type="AlphaFoldDB" id="A0A0V1KXT0"/>
<feature type="transmembrane region" description="Helical" evidence="5">
    <location>
        <begin position="597"/>
        <end position="616"/>
    </location>
</feature>
<dbReference type="InterPro" id="IPR051022">
    <property type="entry name" value="Notch_Cell-Fate_Det"/>
</dbReference>
<evidence type="ECO:0000256" key="2">
    <source>
        <dbReference type="ARBA" id="ARBA00022737"/>
    </source>
</evidence>
<sequence length="632" mass="72953">MANISQRSELQIIKTLKQRLFIQNVLKFEFRFREVSNWSVQSVSVRVRVRKCGLALKMVKKDSIIIVLLLAICYGGVLDGLENDSCPVDKYKLILRGGKRHSKSCTTFVPSSMMYENPDNSIPTLIPIKPNNNSLLDNMHEFCQRNFKNGIPLSYINKTAYKYHGSYTYMGGKASVHSAVEVSKTDGPEQLMKHHKENDNVEEHTCYINTARYFDVLRDAITTREMERCYLDYTYFLFWVSSNKITHEWWQDYSHDMSKYELSRSHDANCRCMQLSNNKEEYTFSSEVQKCSIDNCQFFACISSSYNNCIDERIEQCTFPPNENICREYTYVRHQEAEIPYGKECPERDYGERCDCPCSDLEWSEWSAKSTTCGPYTRERYKVVKGFENVEVDCTQERYKCCFSIEEGMQTDCKDFFINSNKTIMEHNQTCTENGGTIIKTEVGYFCECNSNRYGVLCEQEYSFCETNPNVCQNNGKCINAGSSYICQCNSEYRGVNCTIEKVTCKSGLDCLNQGTCMKVNGKYGCMCPPLFTGKFCEYNTGICKADTCKNGGTCVVFSPTRYTCKCEKYFKGAFCEASLSILEQYSKMLSDSGIDILIIICVSFIGLFIFIHTIFRHMDMMHKIRKRCKNR</sequence>
<dbReference type="GO" id="GO:0016020">
    <property type="term" value="C:membrane"/>
    <property type="evidence" value="ECO:0007669"/>
    <property type="project" value="UniProtKB-SubCell"/>
</dbReference>
<evidence type="ECO:0000256" key="5">
    <source>
        <dbReference type="SAM" id="Phobius"/>
    </source>
</evidence>
<feature type="disulfide bond" evidence="4">
    <location>
        <begin position="489"/>
        <end position="498"/>
    </location>
</feature>
<dbReference type="InterPro" id="IPR000742">
    <property type="entry name" value="EGF"/>
</dbReference>
<feature type="disulfide bond" evidence="4">
    <location>
        <begin position="567"/>
        <end position="576"/>
    </location>
</feature>
<protein>
    <submittedName>
        <fullName evidence="7">Neurogenic locus notch-like protein</fullName>
    </submittedName>
</protein>
<reference evidence="7 8" key="1">
    <citation type="submission" date="2015-05" db="EMBL/GenBank/DDBJ databases">
        <title>Evolution of Trichinella species and genotypes.</title>
        <authorList>
            <person name="Korhonen P.K."/>
            <person name="Edoardo P."/>
            <person name="Giuseppe L.R."/>
            <person name="Gasser R.B."/>
        </authorList>
    </citation>
    <scope>NUCLEOTIDE SEQUENCE [LARGE SCALE GENOMIC DNA]</scope>
    <source>
        <strain evidence="7">ISS10</strain>
    </source>
</reference>
<dbReference type="PROSITE" id="PS00010">
    <property type="entry name" value="ASX_HYDROXYL"/>
    <property type="match status" value="1"/>
</dbReference>
<evidence type="ECO:0000259" key="6">
    <source>
        <dbReference type="PROSITE" id="PS50026"/>
    </source>
</evidence>
<dbReference type="PROSITE" id="PS50026">
    <property type="entry name" value="EGF_3"/>
    <property type="match status" value="3"/>
</dbReference>
<evidence type="ECO:0000313" key="7">
    <source>
        <dbReference type="EMBL" id="KRZ52116.1"/>
    </source>
</evidence>
<dbReference type="FunFam" id="2.10.25.10:FF:000699">
    <property type="entry name" value="Uncharacterized protein, isoform C"/>
    <property type="match status" value="1"/>
</dbReference>
<keyword evidence="5" id="KW-0472">Membrane</keyword>
<dbReference type="Gene3D" id="2.10.25.10">
    <property type="entry name" value="Laminin"/>
    <property type="match status" value="3"/>
</dbReference>
<feature type="disulfide bond" evidence="4">
    <location>
        <begin position="528"/>
        <end position="537"/>
    </location>
</feature>
<keyword evidence="5" id="KW-1133">Transmembrane helix</keyword>
<dbReference type="EMBL" id="JYDW01000203">
    <property type="protein sequence ID" value="KRZ52116.1"/>
    <property type="molecule type" value="Genomic_DNA"/>
</dbReference>
<proteinExistence type="predicted"/>
<comment type="caution">
    <text evidence="4">Lacks conserved residue(s) required for the propagation of feature annotation.</text>
</comment>
<keyword evidence="5" id="KW-0812">Transmembrane</keyword>
<dbReference type="SUPFAM" id="SSF57196">
    <property type="entry name" value="EGF/Laminin"/>
    <property type="match status" value="3"/>
</dbReference>
<feature type="domain" description="EGF-like" evidence="6">
    <location>
        <begin position="501"/>
        <end position="538"/>
    </location>
</feature>
<keyword evidence="8" id="KW-1185">Reference proteome</keyword>
<dbReference type="OrthoDB" id="5917911at2759"/>
<dbReference type="Pfam" id="PF00008">
    <property type="entry name" value="EGF"/>
    <property type="match status" value="2"/>
</dbReference>
<evidence type="ECO:0000256" key="3">
    <source>
        <dbReference type="ARBA" id="ARBA00023157"/>
    </source>
</evidence>
<dbReference type="SMART" id="SM00181">
    <property type="entry name" value="EGF"/>
    <property type="match status" value="4"/>
</dbReference>
<dbReference type="CDD" id="cd00054">
    <property type="entry name" value="EGF_CA"/>
    <property type="match status" value="2"/>
</dbReference>
<keyword evidence="3 4" id="KW-1015">Disulfide bond</keyword>
<comment type="caution">
    <text evidence="7">The sequence shown here is derived from an EMBL/GenBank/DDBJ whole genome shotgun (WGS) entry which is preliminary data.</text>
</comment>